<evidence type="ECO:0000259" key="10">
    <source>
        <dbReference type="PROSITE" id="PS51898"/>
    </source>
</evidence>
<dbReference type="PANTHER" id="PTHR30349:SF77">
    <property type="entry name" value="TYROSINE RECOMBINASE XERC"/>
    <property type="match status" value="1"/>
</dbReference>
<evidence type="ECO:0000256" key="3">
    <source>
        <dbReference type="ARBA" id="ARBA00022618"/>
    </source>
</evidence>
<dbReference type="SUPFAM" id="SSF56349">
    <property type="entry name" value="DNA breaking-rejoining enzymes"/>
    <property type="match status" value="1"/>
</dbReference>
<dbReference type="InterPro" id="IPR011010">
    <property type="entry name" value="DNA_brk_join_enz"/>
</dbReference>
<dbReference type="InterPro" id="IPR010998">
    <property type="entry name" value="Integrase_recombinase_N"/>
</dbReference>
<evidence type="ECO:0000256" key="8">
    <source>
        <dbReference type="ARBA" id="ARBA00023306"/>
    </source>
</evidence>
<keyword evidence="4" id="KW-0159">Chromosome partition</keyword>
<dbReference type="InterPro" id="IPR004107">
    <property type="entry name" value="Integrase_SAM-like_N"/>
</dbReference>
<dbReference type="Pfam" id="PF02899">
    <property type="entry name" value="Phage_int_SAM_1"/>
    <property type="match status" value="1"/>
</dbReference>
<evidence type="ECO:0000256" key="5">
    <source>
        <dbReference type="ARBA" id="ARBA00022908"/>
    </source>
</evidence>
<dbReference type="PROSITE" id="PS51898">
    <property type="entry name" value="TYR_RECOMBINASE"/>
    <property type="match status" value="1"/>
</dbReference>
<evidence type="ECO:0000256" key="4">
    <source>
        <dbReference type="ARBA" id="ARBA00022829"/>
    </source>
</evidence>
<evidence type="ECO:0000256" key="6">
    <source>
        <dbReference type="ARBA" id="ARBA00023125"/>
    </source>
</evidence>
<sequence>MPKRAVTPDLGVLLPSWLLALRADRKSEQTVKTYSDGARAYLAWCAAHEAEPLERGSIRAWVAGLLEAGAQPTTARARQLAVRRFTSWLAEEGEIPADPFVGIKAPKLDAKIVEPLTDDELRALLKACTPPKGATPAEAMRYRRDEAMLRLMLETGARAGEVVSIELADVDLQAGTAVIRKGKGGKGRVVPFGPHTALALDRYLRLRAHHRLAVTPALWLGDRGKGFTYDALHKALGMRATAAGIVGFHPHKMRHTAAHRWLAAGGSEGGLMAVAGWTRPDMLMRYTKAQASARAADEARSLNLGEL</sequence>
<evidence type="ECO:0000256" key="7">
    <source>
        <dbReference type="ARBA" id="ARBA00023172"/>
    </source>
</evidence>
<evidence type="ECO:0000256" key="2">
    <source>
        <dbReference type="ARBA" id="ARBA00022490"/>
    </source>
</evidence>
<dbReference type="PANTHER" id="PTHR30349">
    <property type="entry name" value="PHAGE INTEGRASE-RELATED"/>
    <property type="match status" value="1"/>
</dbReference>
<protein>
    <submittedName>
        <fullName evidence="12">Site-specific recombinase XerD</fullName>
    </submittedName>
</protein>
<keyword evidence="2" id="KW-0963">Cytoplasm</keyword>
<keyword evidence="7" id="KW-0233">DNA recombination</keyword>
<keyword evidence="3" id="KW-0132">Cell division</keyword>
<feature type="domain" description="Core-binding (CB)" evidence="11">
    <location>
        <begin position="8"/>
        <end position="90"/>
    </location>
</feature>
<gene>
    <name evidence="12" type="ORF">BJ986_000216</name>
</gene>
<dbReference type="InterPro" id="IPR013762">
    <property type="entry name" value="Integrase-like_cat_sf"/>
</dbReference>
<keyword evidence="6 9" id="KW-0238">DNA-binding</keyword>
<dbReference type="GO" id="GO:0051301">
    <property type="term" value="P:cell division"/>
    <property type="evidence" value="ECO:0007669"/>
    <property type="project" value="UniProtKB-KW"/>
</dbReference>
<feature type="domain" description="Tyr recombinase" evidence="10">
    <location>
        <begin position="111"/>
        <end position="300"/>
    </location>
</feature>
<dbReference type="PROSITE" id="PS51900">
    <property type="entry name" value="CB"/>
    <property type="match status" value="1"/>
</dbReference>
<reference evidence="12 13" key="1">
    <citation type="submission" date="2020-07" db="EMBL/GenBank/DDBJ databases">
        <title>Sequencing the genomes of 1000 actinobacteria strains.</title>
        <authorList>
            <person name="Klenk H.-P."/>
        </authorList>
    </citation>
    <scope>NUCLEOTIDE SEQUENCE [LARGE SCALE GENOMIC DNA]</scope>
    <source>
        <strain evidence="12 13">DSM 23987</strain>
    </source>
</reference>
<keyword evidence="5" id="KW-0229">DNA integration</keyword>
<dbReference type="Pfam" id="PF00589">
    <property type="entry name" value="Phage_integrase"/>
    <property type="match status" value="1"/>
</dbReference>
<dbReference type="InterPro" id="IPR002104">
    <property type="entry name" value="Integrase_catalytic"/>
</dbReference>
<dbReference type="CDD" id="cd00397">
    <property type="entry name" value="DNA_BRE_C"/>
    <property type="match status" value="1"/>
</dbReference>
<dbReference type="InterPro" id="IPR044068">
    <property type="entry name" value="CB"/>
</dbReference>
<accession>A0A852WA73</accession>
<comment type="subcellular location">
    <subcellularLocation>
        <location evidence="1">Cytoplasm</location>
    </subcellularLocation>
</comment>
<evidence type="ECO:0000259" key="11">
    <source>
        <dbReference type="PROSITE" id="PS51900"/>
    </source>
</evidence>
<evidence type="ECO:0000313" key="13">
    <source>
        <dbReference type="Proteomes" id="UP000573599"/>
    </source>
</evidence>
<dbReference type="EMBL" id="JACCAB010000001">
    <property type="protein sequence ID" value="NYG05729.1"/>
    <property type="molecule type" value="Genomic_DNA"/>
</dbReference>
<dbReference type="GO" id="GO:0005737">
    <property type="term" value="C:cytoplasm"/>
    <property type="evidence" value="ECO:0007669"/>
    <property type="project" value="UniProtKB-SubCell"/>
</dbReference>
<keyword evidence="8" id="KW-0131">Cell cycle</keyword>
<name>A0A852WA73_9MICO</name>
<dbReference type="InterPro" id="IPR050090">
    <property type="entry name" value="Tyrosine_recombinase_XerCD"/>
</dbReference>
<dbReference type="GO" id="GO:0003677">
    <property type="term" value="F:DNA binding"/>
    <property type="evidence" value="ECO:0007669"/>
    <property type="project" value="UniProtKB-UniRule"/>
</dbReference>
<dbReference type="Gene3D" id="1.10.150.130">
    <property type="match status" value="1"/>
</dbReference>
<dbReference type="GO" id="GO:0015074">
    <property type="term" value="P:DNA integration"/>
    <property type="evidence" value="ECO:0007669"/>
    <property type="project" value="UniProtKB-KW"/>
</dbReference>
<keyword evidence="13" id="KW-1185">Reference proteome</keyword>
<organism evidence="12 13">
    <name type="scientific">Pedococcus badiiscoriae</name>
    <dbReference type="NCBI Taxonomy" id="642776"/>
    <lineage>
        <taxon>Bacteria</taxon>
        <taxon>Bacillati</taxon>
        <taxon>Actinomycetota</taxon>
        <taxon>Actinomycetes</taxon>
        <taxon>Micrococcales</taxon>
        <taxon>Intrasporangiaceae</taxon>
        <taxon>Pedococcus</taxon>
    </lineage>
</organism>
<evidence type="ECO:0000256" key="9">
    <source>
        <dbReference type="PROSITE-ProRule" id="PRU01248"/>
    </source>
</evidence>
<dbReference type="Gene3D" id="1.10.443.10">
    <property type="entry name" value="Intergrase catalytic core"/>
    <property type="match status" value="1"/>
</dbReference>
<proteinExistence type="predicted"/>
<dbReference type="AlphaFoldDB" id="A0A852WA73"/>
<evidence type="ECO:0000313" key="12">
    <source>
        <dbReference type="EMBL" id="NYG05729.1"/>
    </source>
</evidence>
<comment type="caution">
    <text evidence="12">The sequence shown here is derived from an EMBL/GenBank/DDBJ whole genome shotgun (WGS) entry which is preliminary data.</text>
</comment>
<dbReference type="Proteomes" id="UP000573599">
    <property type="component" value="Unassembled WGS sequence"/>
</dbReference>
<dbReference type="GO" id="GO:0007059">
    <property type="term" value="P:chromosome segregation"/>
    <property type="evidence" value="ECO:0007669"/>
    <property type="project" value="UniProtKB-KW"/>
</dbReference>
<evidence type="ECO:0000256" key="1">
    <source>
        <dbReference type="ARBA" id="ARBA00004496"/>
    </source>
</evidence>
<dbReference type="RefSeq" id="WP_337794644.1">
    <property type="nucleotide sequence ID" value="NZ_JACCAB010000001.1"/>
</dbReference>
<dbReference type="GO" id="GO:0006310">
    <property type="term" value="P:DNA recombination"/>
    <property type="evidence" value="ECO:0007669"/>
    <property type="project" value="UniProtKB-KW"/>
</dbReference>